<dbReference type="EMBL" id="JBHMAX010000024">
    <property type="protein sequence ID" value="MFB9733059.1"/>
    <property type="molecule type" value="Genomic_DNA"/>
</dbReference>
<evidence type="ECO:0000256" key="1">
    <source>
        <dbReference type="SAM" id="MobiDB-lite"/>
    </source>
</evidence>
<feature type="compositionally biased region" description="Basic and acidic residues" evidence="1">
    <location>
        <begin position="334"/>
        <end position="358"/>
    </location>
</feature>
<feature type="compositionally biased region" description="Acidic residues" evidence="1">
    <location>
        <begin position="189"/>
        <end position="265"/>
    </location>
</feature>
<evidence type="ECO:0000313" key="2">
    <source>
        <dbReference type="EMBL" id="MFB9733059.1"/>
    </source>
</evidence>
<gene>
    <name evidence="2" type="ORF">ACFFN0_13500</name>
</gene>
<organism evidence="2 3">
    <name type="scientific">Ornithinimicrobium kibberense</name>
    <dbReference type="NCBI Taxonomy" id="282060"/>
    <lineage>
        <taxon>Bacteria</taxon>
        <taxon>Bacillati</taxon>
        <taxon>Actinomycetota</taxon>
        <taxon>Actinomycetes</taxon>
        <taxon>Micrococcales</taxon>
        <taxon>Ornithinimicrobiaceae</taxon>
        <taxon>Ornithinimicrobium</taxon>
    </lineage>
</organism>
<dbReference type="RefSeq" id="WP_141338012.1">
    <property type="nucleotide sequence ID" value="NZ_JBHMAX010000024.1"/>
</dbReference>
<protein>
    <submittedName>
        <fullName evidence="2">Uncharacterized protein</fullName>
    </submittedName>
</protein>
<feature type="region of interest" description="Disordered" evidence="1">
    <location>
        <begin position="180"/>
        <end position="265"/>
    </location>
</feature>
<sequence length="364" mass="39069">MDVPADPDEALAHAVQALYAVPAAEFVATRTALAKELRGARHRDAAKELTGMRKPSVSAAAVNALVRAEDPVVDRLVELGGAMRQATSALDGRALAALRTDRDELLRDWVRAAAEHAGGSLTPSVEAEVRDTAVAALADADATQVVTSGSLTRALSYSGFGEVDLADAVARTSTGVVLTRIEGGRGDGEVGEDGAAELEEGDDEPEEEDELEGDGDEDDELQDEDELEGEDAEDEPGGEEELDDEEDDELEDEEDDHLDVDDLEMELDEAEKVVAAARAERRRRVRAETDAADRVEEAAAEVSRAEEVLRSAQEQLSTAQRALDEAQTLLTTAQDDRADAEETLRAARERRDEARVALEEAEDA</sequence>
<evidence type="ECO:0000313" key="3">
    <source>
        <dbReference type="Proteomes" id="UP001589613"/>
    </source>
</evidence>
<feature type="region of interest" description="Disordered" evidence="1">
    <location>
        <begin position="329"/>
        <end position="364"/>
    </location>
</feature>
<proteinExistence type="predicted"/>
<comment type="caution">
    <text evidence="2">The sequence shown here is derived from an EMBL/GenBank/DDBJ whole genome shotgun (WGS) entry which is preliminary data.</text>
</comment>
<name>A0ABV5V5F1_9MICO</name>
<reference evidence="2 3" key="1">
    <citation type="submission" date="2024-09" db="EMBL/GenBank/DDBJ databases">
        <authorList>
            <person name="Sun Q."/>
            <person name="Mori K."/>
        </authorList>
    </citation>
    <scope>NUCLEOTIDE SEQUENCE [LARGE SCALE GENOMIC DNA]</scope>
    <source>
        <strain evidence="2 3">JCM 12763</strain>
    </source>
</reference>
<keyword evidence="3" id="KW-1185">Reference proteome</keyword>
<accession>A0ABV5V5F1</accession>
<dbReference type="Proteomes" id="UP001589613">
    <property type="component" value="Unassembled WGS sequence"/>
</dbReference>